<evidence type="ECO:0000313" key="1">
    <source>
        <dbReference type="EMBL" id="NOJ81024.1"/>
    </source>
</evidence>
<dbReference type="AlphaFoldDB" id="A0A7Y4IKV3"/>
<dbReference type="EMBL" id="JABFNT010000074">
    <property type="protein sequence ID" value="NOJ81024.1"/>
    <property type="molecule type" value="Genomic_DNA"/>
</dbReference>
<sequence>MTPKEEAGLRIYQVETPRPSRYTGNLNAAHRWSLPGLADCPGCGATWSTAGLHYPCVDLTSLPTRHEYEEPRAEPYEEWARLREQVRPQVPHGFALMPGTKFGPMTGRASGTFGQLHLQAWSLSLRSEALEQLRQSGLQGLNGCPMQLKGSKRNPPELLELQLTPCGRFHPDCLPSDREPPCPTCGVESYGLPAPYLLDTTSIPTTVDVFRLADWPTLILATQRFVDAVQRLELEGVTFRQVAVR</sequence>
<protein>
    <submittedName>
        <fullName evidence="1">Uncharacterized protein</fullName>
    </submittedName>
</protein>
<dbReference type="InterPro" id="IPR011750">
    <property type="entry name" value="Gmx_para_CXXCG"/>
</dbReference>
<accession>A0A7Y4IKV3</accession>
<name>A0A7Y4IKV3_MYXXA</name>
<proteinExistence type="predicted"/>
<reference evidence="1 2" key="1">
    <citation type="submission" date="2020-05" db="EMBL/GenBank/DDBJ databases">
        <authorList>
            <person name="Whitworth D."/>
        </authorList>
    </citation>
    <scope>NUCLEOTIDE SEQUENCE [LARGE SCALE GENOMIC DNA]</scope>
    <source>
        <strain evidence="1 2">AM005</strain>
    </source>
</reference>
<gene>
    <name evidence="1" type="ORF">HNV28_22295</name>
</gene>
<comment type="caution">
    <text evidence="1">The sequence shown here is derived from an EMBL/GenBank/DDBJ whole genome shotgun (WGS) entry which is preliminary data.</text>
</comment>
<dbReference type="Proteomes" id="UP000533080">
    <property type="component" value="Unassembled WGS sequence"/>
</dbReference>
<evidence type="ECO:0000313" key="2">
    <source>
        <dbReference type="Proteomes" id="UP000533080"/>
    </source>
</evidence>
<organism evidence="1 2">
    <name type="scientific">Myxococcus xanthus</name>
    <dbReference type="NCBI Taxonomy" id="34"/>
    <lineage>
        <taxon>Bacteria</taxon>
        <taxon>Pseudomonadati</taxon>
        <taxon>Myxococcota</taxon>
        <taxon>Myxococcia</taxon>
        <taxon>Myxococcales</taxon>
        <taxon>Cystobacterineae</taxon>
        <taxon>Myxococcaceae</taxon>
        <taxon>Myxococcus</taxon>
    </lineage>
</organism>
<dbReference type="Pfam" id="PF09535">
    <property type="entry name" value="Gmx_para_CXXCG"/>
    <property type="match status" value="1"/>
</dbReference>
<dbReference type="NCBIfam" id="TIGR02264">
    <property type="entry name" value="gmx_para_CXXCG"/>
    <property type="match status" value="1"/>
</dbReference>